<dbReference type="GO" id="GO:0042586">
    <property type="term" value="F:peptide deformylase activity"/>
    <property type="evidence" value="ECO:0007669"/>
    <property type="project" value="UniProtKB-EC"/>
</dbReference>
<dbReference type="Pfam" id="PF01327">
    <property type="entry name" value="Pep_deformylase"/>
    <property type="match status" value="1"/>
</dbReference>
<evidence type="ECO:0000256" key="5">
    <source>
        <dbReference type="ARBA" id="ARBA00037114"/>
    </source>
</evidence>
<dbReference type="VEuPathDB" id="VectorBase:LLONM1_011457"/>
<dbReference type="EC" id="3.5.1.88" evidence="7"/>
<keyword evidence="10" id="KW-1185">Reference proteome</keyword>
<dbReference type="EMBL" id="GITU01006476">
    <property type="protein sequence ID" value="MBC1175179.1"/>
    <property type="molecule type" value="Transcribed_RNA"/>
</dbReference>
<dbReference type="FunFam" id="3.90.45.10:FF:000003">
    <property type="entry name" value="Peptide deformylase"/>
    <property type="match status" value="1"/>
</dbReference>
<protein>
    <recommendedName>
        <fullName evidence="7">Peptide deformylase</fullName>
        <ecNumber evidence="7">3.5.1.88</ecNumber>
    </recommendedName>
</protein>
<dbReference type="GO" id="GO:0046872">
    <property type="term" value="F:metal ion binding"/>
    <property type="evidence" value="ECO:0007669"/>
    <property type="project" value="UniProtKB-KW"/>
</dbReference>
<reference evidence="9" key="3">
    <citation type="submission" date="2020-05" db="UniProtKB">
        <authorList>
            <consortium name="EnsemblMetazoa"/>
        </authorList>
    </citation>
    <scope>IDENTIFICATION</scope>
    <source>
        <strain evidence="9">Jacobina</strain>
    </source>
</reference>
<dbReference type="PANTHER" id="PTHR10458:SF2">
    <property type="entry name" value="PEPTIDE DEFORMYLASE, MITOCHONDRIAL"/>
    <property type="match status" value="1"/>
</dbReference>
<evidence type="ECO:0000313" key="9">
    <source>
        <dbReference type="EnsemblMetazoa" id="LLOJ002016-PA"/>
    </source>
</evidence>
<reference evidence="8" key="2">
    <citation type="journal article" date="2020" name="BMC">
        <title>Leishmania infection induces a limited differential gene expression in the sand fly midgut.</title>
        <authorList>
            <person name="Coutinho-Abreu I.V."/>
            <person name="Serafim T.D."/>
            <person name="Meneses C."/>
            <person name="Kamhawi S."/>
            <person name="Oliveira F."/>
            <person name="Valenzuela J.G."/>
        </authorList>
    </citation>
    <scope>NUCLEOTIDE SEQUENCE</scope>
    <source>
        <strain evidence="8">Jacobina</strain>
        <tissue evidence="8">Midgut</tissue>
    </source>
</reference>
<evidence type="ECO:0000256" key="6">
    <source>
        <dbReference type="ARBA" id="ARBA00048875"/>
    </source>
</evidence>
<dbReference type="CDD" id="cd00487">
    <property type="entry name" value="Pep_deformylase"/>
    <property type="match status" value="1"/>
</dbReference>
<dbReference type="GO" id="GO:0005739">
    <property type="term" value="C:mitochondrion"/>
    <property type="evidence" value="ECO:0007669"/>
    <property type="project" value="UniProtKB-ARBA"/>
</dbReference>
<evidence type="ECO:0000313" key="8">
    <source>
        <dbReference type="EMBL" id="MBC1175179.1"/>
    </source>
</evidence>
<dbReference type="Proteomes" id="UP000092461">
    <property type="component" value="Unassembled WGS sequence"/>
</dbReference>
<keyword evidence="4 7" id="KW-0648">Protein biosynthesis</keyword>
<evidence type="ECO:0000256" key="1">
    <source>
        <dbReference type="ARBA" id="ARBA00010759"/>
    </source>
</evidence>
<dbReference type="PANTHER" id="PTHR10458">
    <property type="entry name" value="PEPTIDE DEFORMYLASE"/>
    <property type="match status" value="1"/>
</dbReference>
<dbReference type="InterPro" id="IPR036821">
    <property type="entry name" value="Peptide_deformylase_sf"/>
</dbReference>
<comment type="function">
    <text evidence="5 7">Removes the formyl group from the N-terminal Met of newly synthesized proteins.</text>
</comment>
<accession>A0A1B0CCE8</accession>
<evidence type="ECO:0000256" key="7">
    <source>
        <dbReference type="RuleBase" id="RU362111"/>
    </source>
</evidence>
<comment type="similarity">
    <text evidence="1 7">Belongs to the polypeptide deformylase family.</text>
</comment>
<dbReference type="SUPFAM" id="SSF56420">
    <property type="entry name" value="Peptide deformylase"/>
    <property type="match status" value="1"/>
</dbReference>
<comment type="catalytic activity">
    <reaction evidence="6 7">
        <text>N-terminal N-formyl-L-methionyl-[peptide] + H2O = N-terminal L-methionyl-[peptide] + formate</text>
        <dbReference type="Rhea" id="RHEA:24420"/>
        <dbReference type="Rhea" id="RHEA-COMP:10639"/>
        <dbReference type="Rhea" id="RHEA-COMP:10640"/>
        <dbReference type="ChEBI" id="CHEBI:15377"/>
        <dbReference type="ChEBI" id="CHEBI:15740"/>
        <dbReference type="ChEBI" id="CHEBI:49298"/>
        <dbReference type="ChEBI" id="CHEBI:64731"/>
        <dbReference type="EC" id="3.5.1.88"/>
    </reaction>
</comment>
<keyword evidence="3 7" id="KW-0378">Hydrolase</keyword>
<dbReference type="Gene3D" id="3.90.45.10">
    <property type="entry name" value="Peptide deformylase"/>
    <property type="match status" value="1"/>
</dbReference>
<name>A0A1B0CCE8_LUTLO</name>
<dbReference type="EMBL" id="AJWK01006665">
    <property type="status" value="NOT_ANNOTATED_CDS"/>
    <property type="molecule type" value="Genomic_DNA"/>
</dbReference>
<evidence type="ECO:0000256" key="4">
    <source>
        <dbReference type="ARBA" id="ARBA00022917"/>
    </source>
</evidence>
<evidence type="ECO:0000256" key="3">
    <source>
        <dbReference type="ARBA" id="ARBA00022801"/>
    </source>
</evidence>
<dbReference type="InterPro" id="IPR023635">
    <property type="entry name" value="Peptide_deformylase"/>
</dbReference>
<reference evidence="10" key="1">
    <citation type="submission" date="2012-05" db="EMBL/GenBank/DDBJ databases">
        <title>Whole Genome Assembly of Lutzomyia longipalpis.</title>
        <authorList>
            <person name="Richards S."/>
            <person name="Qu C."/>
            <person name="Dillon R."/>
            <person name="Worley K."/>
            <person name="Scherer S."/>
            <person name="Batterton M."/>
            <person name="Taylor A."/>
            <person name="Hawes A."/>
            <person name="Hernandez B."/>
            <person name="Kovar C."/>
            <person name="Mandapat C."/>
            <person name="Pham C."/>
            <person name="Qu C."/>
            <person name="Jing C."/>
            <person name="Bess C."/>
            <person name="Bandaranaike D."/>
            <person name="Ngo D."/>
            <person name="Ongeri F."/>
            <person name="Arias F."/>
            <person name="Lara F."/>
            <person name="Weissenberger G."/>
            <person name="Kamau G."/>
            <person name="Han H."/>
            <person name="Shen H."/>
            <person name="Dinh H."/>
            <person name="Khalil I."/>
            <person name="Jones J."/>
            <person name="Shafer J."/>
            <person name="Jayaseelan J."/>
            <person name="Quiroz J."/>
            <person name="Blankenburg K."/>
            <person name="Nguyen L."/>
            <person name="Jackson L."/>
            <person name="Francisco L."/>
            <person name="Tang L.-Y."/>
            <person name="Pu L.-L."/>
            <person name="Perales L."/>
            <person name="Lorensuhewa L."/>
            <person name="Munidasa M."/>
            <person name="Coyle M."/>
            <person name="Taylor M."/>
            <person name="Puazo M."/>
            <person name="Firestine M."/>
            <person name="Scheel M."/>
            <person name="Javaid M."/>
            <person name="Wang M."/>
            <person name="Li M."/>
            <person name="Tabassum N."/>
            <person name="Saada N."/>
            <person name="Osuji N."/>
            <person name="Aqrawi P."/>
            <person name="Fu Q."/>
            <person name="Thornton R."/>
            <person name="Raj R."/>
            <person name="Goodspeed R."/>
            <person name="Mata R."/>
            <person name="Najjar R."/>
            <person name="Gubbala S."/>
            <person name="Lee S."/>
            <person name="Denson S."/>
            <person name="Patil S."/>
            <person name="Macmil S."/>
            <person name="Qi S."/>
            <person name="Matskevitch T."/>
            <person name="Palculict T."/>
            <person name="Mathew T."/>
            <person name="Vee V."/>
            <person name="Velamala V."/>
            <person name="Korchina V."/>
            <person name="Cai W."/>
            <person name="Liu W."/>
            <person name="Dai W."/>
            <person name="Zou X."/>
            <person name="Zhu Y."/>
            <person name="Zhang Y."/>
            <person name="Wu Y.-Q."/>
            <person name="Xin Y."/>
            <person name="Nazarath L."/>
            <person name="Kovar C."/>
            <person name="Han Y."/>
            <person name="Muzny D."/>
            <person name="Gibbs R."/>
        </authorList>
    </citation>
    <scope>NUCLEOTIDE SEQUENCE [LARGE SCALE GENOMIC DNA]</scope>
    <source>
        <strain evidence="10">Jacobina</strain>
    </source>
</reference>
<proteinExistence type="inferred from homology"/>
<sequence length="262" mass="29663">MRSILLRFNRLSGVRNITSQLCLQNPFREKIRGIHTCSGKCKSLRDYLPTFWVPKTVEPPYRHVTQIGDPILRLRAEAVPDGEAASPAMKFLFERMIAAMRAFKLVGLAAPQVGIPLRVIVMEFPEAVMETYAPEIIKTRNMQLLPLTVGKIYHHVQPPPQILVNPVLKVTDFTRKTFPEGCGSMTGFTADVARYAGVEVTGYDENGMQKTVRLEGWNARIAQHETDHLEGTIFIDVMDRKTLQLNCWEMINAREGRVELKG</sequence>
<dbReference type="NCBIfam" id="NF001159">
    <property type="entry name" value="PRK00150.1-3"/>
    <property type="match status" value="1"/>
</dbReference>
<dbReference type="HAMAP" id="MF_00163">
    <property type="entry name" value="Pep_deformylase"/>
    <property type="match status" value="1"/>
</dbReference>
<dbReference type="VEuPathDB" id="VectorBase:LLOJ002016"/>
<evidence type="ECO:0000313" key="10">
    <source>
        <dbReference type="Proteomes" id="UP000092461"/>
    </source>
</evidence>
<dbReference type="GO" id="GO:0006412">
    <property type="term" value="P:translation"/>
    <property type="evidence" value="ECO:0007669"/>
    <property type="project" value="UniProtKB-KW"/>
</dbReference>
<organism evidence="9 10">
    <name type="scientific">Lutzomyia longipalpis</name>
    <name type="common">Sand fly</name>
    <dbReference type="NCBI Taxonomy" id="7200"/>
    <lineage>
        <taxon>Eukaryota</taxon>
        <taxon>Metazoa</taxon>
        <taxon>Ecdysozoa</taxon>
        <taxon>Arthropoda</taxon>
        <taxon>Hexapoda</taxon>
        <taxon>Insecta</taxon>
        <taxon>Pterygota</taxon>
        <taxon>Neoptera</taxon>
        <taxon>Endopterygota</taxon>
        <taxon>Diptera</taxon>
        <taxon>Nematocera</taxon>
        <taxon>Psychodoidea</taxon>
        <taxon>Psychodidae</taxon>
        <taxon>Lutzomyia</taxon>
        <taxon>Lutzomyia</taxon>
    </lineage>
</organism>
<evidence type="ECO:0000256" key="2">
    <source>
        <dbReference type="ARBA" id="ARBA00022723"/>
    </source>
</evidence>
<dbReference type="AlphaFoldDB" id="A0A1B0CCE8"/>
<keyword evidence="2 7" id="KW-0479">Metal-binding</keyword>
<dbReference type="PRINTS" id="PR01576">
    <property type="entry name" value="PDEFORMYLASE"/>
</dbReference>
<dbReference type="EnsemblMetazoa" id="LLOJ002016-RA">
    <property type="protein sequence ID" value="LLOJ002016-PA"/>
    <property type="gene ID" value="LLOJ002016"/>
</dbReference>